<name>A0A2B7Z337_POLH7</name>
<evidence type="ECO:0000313" key="9">
    <source>
        <dbReference type="Proteomes" id="UP000224634"/>
    </source>
</evidence>
<keyword evidence="6" id="KW-0732">Signal</keyword>
<dbReference type="AlphaFoldDB" id="A0A2B7Z337"/>
<dbReference type="PROSITE" id="PS01360">
    <property type="entry name" value="ZF_MYND_1"/>
    <property type="match status" value="1"/>
</dbReference>
<dbReference type="Proteomes" id="UP000224634">
    <property type="component" value="Unassembled WGS sequence"/>
</dbReference>
<dbReference type="GO" id="GO:0005634">
    <property type="term" value="C:nucleus"/>
    <property type="evidence" value="ECO:0007669"/>
    <property type="project" value="TreeGrafter"/>
</dbReference>
<evidence type="ECO:0000313" key="8">
    <source>
        <dbReference type="EMBL" id="PGH27643.1"/>
    </source>
</evidence>
<sequence>MGSPVVLNLFSILYPLGNTPAVCLTDALPGEEDADILLLGCGDVRNILFTSYADQFSTRNVLLFTLLLDDISGAQTRLIWNIYYHFYLDHESLNLVVGQAKKLCGLSTSLKDWHGSQYGRLLRFCDSKTLGMVRALWLAYAATPRTGTEKKSYDKNFENAIQKMIAMRKGSSFSLIGCRATSPIALPAMAELPGLFDDFWKHGTTDESPTDREKTKHPNPLFAMSDASIHYGLDPLQGFHLAVAYAPLSPESPLHPETCSGQLSEMARAARLQFAKWGSSFRACARTMTVRFVIADALSFCYTLQHMAATKEPCANWYHDPYHSHVLSLDGPDYAHGASTYVTFNVIETSNLFDRLGGISLLVAASPLLRYSLSSTLYTESMVTMYDDFKSLLDDHLCGDFLSVSTLLGLFPVECWTNSSIGASTNEVLLAASITGDGFKKSNFYNRQVWKRSWPDPALYTSQERRGKLGFHPRDLAQLLFQIYSNMFSHENVHVLLAKVDIFSIGRNSNPRHHRGGFAKFLQYVKERVLVNWVRTMDALVTMIMEDSDLMIGRIYLQELFVHLYMFDVFKVPISTALDQSLHLTTNDFRRWKDIPPVVCVTLRAPRSELKVFTDRPATELGTPYVNGVVESVDKSWKHQFCAVRHTFGDLTTSGSRDVDDFALNIKDDPLGWKGKSHLLVSFYVPSWILLQGTDNTLVGFVVQSTPHSVGTFFKILGFEMSIFSSHLLITNDVYISKHPPNQVGFPSRPQRPMDHTPSPQQEQKAFHTIIKVRLDFTGKRITGFAARIALISDKLRALLSNEKELDLKQTSPCAISVVIGSNGVEIDVQFPAPVLESRSILRVARKASYLEIISDIIDRPDQNGFPGFMFPLFVEKSGPVVWHMPHINVARLPIVDINKSEKLEWLVPHLSLMFSRRERKLRARSMSRPLTPHDDARLDFKDSLFSLFMHFTGIQGRKCHGFGLHCSTAGGVQIVILVSSLRLDMSSRSVGLDSAVLVLTHEMVVEITPFLHGLNDLGLCLIKVGEEELKVWKQVLPAFVERIRQWKHRPTCEYSATSRIPLSVEPHKPVICSCGNGVMPPNFIKGVPRWEMAAKYAVRALISPVYPAPYIESPFDAMRPSKHAHESPKTPTRRANPANGLGGLESPSPASRASECATCQMEKSSDGSQLMNCSRCKRVKYCSVACQRAHWKEHKNVCGT</sequence>
<keyword evidence="2 4" id="KW-0863">Zinc-finger</keyword>
<accession>A0A2B7Z337</accession>
<dbReference type="Gene3D" id="6.10.140.2220">
    <property type="match status" value="1"/>
</dbReference>
<keyword evidence="9" id="KW-1185">Reference proteome</keyword>
<evidence type="ECO:0000256" key="5">
    <source>
        <dbReference type="SAM" id="MobiDB-lite"/>
    </source>
</evidence>
<dbReference type="GO" id="GO:0008270">
    <property type="term" value="F:zinc ion binding"/>
    <property type="evidence" value="ECO:0007669"/>
    <property type="project" value="UniProtKB-KW"/>
</dbReference>
<dbReference type="PROSITE" id="PS50865">
    <property type="entry name" value="ZF_MYND_2"/>
    <property type="match status" value="1"/>
</dbReference>
<dbReference type="OrthoDB" id="432970at2759"/>
<organism evidence="8 9">
    <name type="scientific">Polytolypa hystricis (strain UAMH7299)</name>
    <dbReference type="NCBI Taxonomy" id="1447883"/>
    <lineage>
        <taxon>Eukaryota</taxon>
        <taxon>Fungi</taxon>
        <taxon>Dikarya</taxon>
        <taxon>Ascomycota</taxon>
        <taxon>Pezizomycotina</taxon>
        <taxon>Eurotiomycetes</taxon>
        <taxon>Eurotiomycetidae</taxon>
        <taxon>Onygenales</taxon>
        <taxon>Onygenales incertae sedis</taxon>
        <taxon>Polytolypa</taxon>
    </lineage>
</organism>
<gene>
    <name evidence="8" type="ORF">AJ80_00656</name>
</gene>
<protein>
    <recommendedName>
        <fullName evidence="7">MYND-type domain-containing protein</fullName>
    </recommendedName>
</protein>
<dbReference type="InterPro" id="IPR002893">
    <property type="entry name" value="Znf_MYND"/>
</dbReference>
<evidence type="ECO:0000256" key="6">
    <source>
        <dbReference type="SAM" id="SignalP"/>
    </source>
</evidence>
<dbReference type="Pfam" id="PF01753">
    <property type="entry name" value="zf-MYND"/>
    <property type="match status" value="1"/>
</dbReference>
<dbReference type="InterPro" id="IPR027974">
    <property type="entry name" value="DUF4470"/>
</dbReference>
<evidence type="ECO:0000259" key="7">
    <source>
        <dbReference type="PROSITE" id="PS50865"/>
    </source>
</evidence>
<feature type="domain" description="MYND-type" evidence="7">
    <location>
        <begin position="1157"/>
        <end position="1199"/>
    </location>
</feature>
<dbReference type="Pfam" id="PF14737">
    <property type="entry name" value="DUF4470"/>
    <property type="match status" value="1"/>
</dbReference>
<reference evidence="8 9" key="1">
    <citation type="submission" date="2017-10" db="EMBL/GenBank/DDBJ databases">
        <title>Comparative genomics in systemic dimorphic fungi from Ajellomycetaceae.</title>
        <authorList>
            <person name="Munoz J.F."/>
            <person name="Mcewen J.G."/>
            <person name="Clay O.K."/>
            <person name="Cuomo C.A."/>
        </authorList>
    </citation>
    <scope>NUCLEOTIDE SEQUENCE [LARGE SCALE GENOMIC DNA]</scope>
    <source>
        <strain evidence="8 9">UAMH7299</strain>
    </source>
</reference>
<feature type="signal peptide" evidence="6">
    <location>
        <begin position="1"/>
        <end position="21"/>
    </location>
</feature>
<dbReference type="GO" id="GO:0000981">
    <property type="term" value="F:DNA-binding transcription factor activity, RNA polymerase II-specific"/>
    <property type="evidence" value="ECO:0007669"/>
    <property type="project" value="TreeGrafter"/>
</dbReference>
<evidence type="ECO:0000256" key="4">
    <source>
        <dbReference type="PROSITE-ProRule" id="PRU00134"/>
    </source>
</evidence>
<comment type="caution">
    <text evidence="8">The sequence shown here is derived from an EMBL/GenBank/DDBJ whole genome shotgun (WGS) entry which is preliminary data.</text>
</comment>
<dbReference type="STRING" id="1447883.A0A2B7Z337"/>
<evidence type="ECO:0000256" key="2">
    <source>
        <dbReference type="ARBA" id="ARBA00022771"/>
    </source>
</evidence>
<dbReference type="InterPro" id="IPR024119">
    <property type="entry name" value="TF_DEAF-1"/>
</dbReference>
<feature type="chain" id="PRO_5012609084" description="MYND-type domain-containing protein" evidence="6">
    <location>
        <begin position="22"/>
        <end position="1201"/>
    </location>
</feature>
<proteinExistence type="predicted"/>
<dbReference type="SUPFAM" id="SSF144232">
    <property type="entry name" value="HIT/MYND zinc finger-like"/>
    <property type="match status" value="1"/>
</dbReference>
<keyword evidence="1" id="KW-0479">Metal-binding</keyword>
<dbReference type="PANTHER" id="PTHR10237:SF14">
    <property type="entry name" value="MYND-TYPE DOMAIN-CONTAINING PROTEIN"/>
    <property type="match status" value="1"/>
</dbReference>
<dbReference type="PANTHER" id="PTHR10237">
    <property type="entry name" value="DEFORMED EPIDERMAL AUTOREGULATORY FACTOR 1 HOMOLOG SUPPRESSIN"/>
    <property type="match status" value="1"/>
</dbReference>
<evidence type="ECO:0000256" key="3">
    <source>
        <dbReference type="ARBA" id="ARBA00022833"/>
    </source>
</evidence>
<dbReference type="EMBL" id="PDNA01000005">
    <property type="protein sequence ID" value="PGH27643.1"/>
    <property type="molecule type" value="Genomic_DNA"/>
</dbReference>
<evidence type="ECO:0000256" key="1">
    <source>
        <dbReference type="ARBA" id="ARBA00022723"/>
    </source>
</evidence>
<feature type="region of interest" description="Disordered" evidence="5">
    <location>
        <begin position="1120"/>
        <end position="1151"/>
    </location>
</feature>
<keyword evidence="3" id="KW-0862">Zinc</keyword>